<dbReference type="InterPro" id="IPR036900">
    <property type="entry name" value="A-D-PHexomutase_C_sf"/>
</dbReference>
<keyword evidence="4" id="KW-0479">Metal-binding</keyword>
<keyword evidence="6" id="KW-0413">Isomerase</keyword>
<keyword evidence="3" id="KW-0597">Phosphoprotein</keyword>
<dbReference type="InterPro" id="IPR005846">
    <property type="entry name" value="A-D-PHexomutase_a/b/a-III"/>
</dbReference>
<dbReference type="SUPFAM" id="SSF55957">
    <property type="entry name" value="Phosphoglucomutase, C-terminal domain"/>
    <property type="match status" value="1"/>
</dbReference>
<evidence type="ECO:0008006" key="12">
    <source>
        <dbReference type="Google" id="ProtNLM"/>
    </source>
</evidence>
<organism evidence="10 11">
    <name type="scientific">Candidatus Gottesmanbacteria bacterium CG1_02_37_22</name>
    <dbReference type="NCBI Taxonomy" id="1805209"/>
    <lineage>
        <taxon>Bacteria</taxon>
        <taxon>Candidatus Gottesmaniibacteriota</taxon>
    </lineage>
</organism>
<dbReference type="Pfam" id="PF02880">
    <property type="entry name" value="PGM_PMM_III"/>
    <property type="match status" value="1"/>
</dbReference>
<dbReference type="CDD" id="cd03089">
    <property type="entry name" value="PMM_PGM"/>
    <property type="match status" value="1"/>
</dbReference>
<dbReference type="Pfam" id="PF02878">
    <property type="entry name" value="PGM_PMM_I"/>
    <property type="match status" value="1"/>
</dbReference>
<accession>A0A1J4TTC5</accession>
<comment type="caution">
    <text evidence="10">The sequence shown here is derived from an EMBL/GenBank/DDBJ whole genome shotgun (WGS) entry which is preliminary data.</text>
</comment>
<dbReference type="Pfam" id="PF02879">
    <property type="entry name" value="PGM_PMM_II"/>
    <property type="match status" value="1"/>
</dbReference>
<dbReference type="InterPro" id="IPR005841">
    <property type="entry name" value="Alpha-D-phosphohexomutase_SF"/>
</dbReference>
<dbReference type="AlphaFoldDB" id="A0A1J4TTC5"/>
<evidence type="ECO:0000256" key="2">
    <source>
        <dbReference type="ARBA" id="ARBA00010231"/>
    </source>
</evidence>
<dbReference type="Proteomes" id="UP000183120">
    <property type="component" value="Unassembled WGS sequence"/>
</dbReference>
<evidence type="ECO:0000313" key="11">
    <source>
        <dbReference type="Proteomes" id="UP000183120"/>
    </source>
</evidence>
<dbReference type="GO" id="GO:0005975">
    <property type="term" value="P:carbohydrate metabolic process"/>
    <property type="evidence" value="ECO:0007669"/>
    <property type="project" value="InterPro"/>
</dbReference>
<name>A0A1J4TTC5_9BACT</name>
<dbReference type="EMBL" id="MNUY01000040">
    <property type="protein sequence ID" value="OIO14275.1"/>
    <property type="molecule type" value="Genomic_DNA"/>
</dbReference>
<dbReference type="GO" id="GO:0046872">
    <property type="term" value="F:metal ion binding"/>
    <property type="evidence" value="ECO:0007669"/>
    <property type="project" value="UniProtKB-KW"/>
</dbReference>
<dbReference type="InterPro" id="IPR005845">
    <property type="entry name" value="A-D-PHexomutase_a/b/a-II"/>
</dbReference>
<comment type="similarity">
    <text evidence="2">Belongs to the phosphohexose mutase family.</text>
</comment>
<evidence type="ECO:0000259" key="8">
    <source>
        <dbReference type="Pfam" id="PF02879"/>
    </source>
</evidence>
<dbReference type="PRINTS" id="PR00509">
    <property type="entry name" value="PGMPMM"/>
</dbReference>
<evidence type="ECO:0000259" key="7">
    <source>
        <dbReference type="Pfam" id="PF02878"/>
    </source>
</evidence>
<evidence type="ECO:0000256" key="1">
    <source>
        <dbReference type="ARBA" id="ARBA00001946"/>
    </source>
</evidence>
<evidence type="ECO:0000259" key="9">
    <source>
        <dbReference type="Pfam" id="PF02880"/>
    </source>
</evidence>
<evidence type="ECO:0000313" key="10">
    <source>
        <dbReference type="EMBL" id="OIO14275.1"/>
    </source>
</evidence>
<dbReference type="Gene3D" id="3.30.310.50">
    <property type="entry name" value="Alpha-D-phosphohexomutase, C-terminal domain"/>
    <property type="match status" value="1"/>
</dbReference>
<dbReference type="STRING" id="1805209.AUJ73_02515"/>
<dbReference type="PANTHER" id="PTHR43771">
    <property type="entry name" value="PHOSPHOMANNOMUTASE"/>
    <property type="match status" value="1"/>
</dbReference>
<reference evidence="10 11" key="1">
    <citation type="journal article" date="2016" name="Environ. Microbiol.">
        <title>Genomic resolution of a cold subsurface aquifer community provides metabolic insights for novel microbes adapted to high CO concentrations.</title>
        <authorList>
            <person name="Probst A.J."/>
            <person name="Castelle C.J."/>
            <person name="Singh A."/>
            <person name="Brown C.T."/>
            <person name="Anantharaman K."/>
            <person name="Sharon I."/>
            <person name="Hug L.A."/>
            <person name="Burstein D."/>
            <person name="Emerson J.B."/>
            <person name="Thomas B.C."/>
            <person name="Banfield J.F."/>
        </authorList>
    </citation>
    <scope>NUCLEOTIDE SEQUENCE [LARGE SCALE GENOMIC DNA]</scope>
    <source>
        <strain evidence="10">CG1_02_37_22</strain>
    </source>
</reference>
<comment type="cofactor">
    <cofactor evidence="1">
        <name>Mg(2+)</name>
        <dbReference type="ChEBI" id="CHEBI:18420"/>
    </cofactor>
</comment>
<feature type="domain" description="Alpha-D-phosphohexomutase alpha/beta/alpha" evidence="9">
    <location>
        <begin position="262"/>
        <end position="368"/>
    </location>
</feature>
<dbReference type="GO" id="GO:0016868">
    <property type="term" value="F:intramolecular phosphotransferase activity"/>
    <property type="evidence" value="ECO:0007669"/>
    <property type="project" value="InterPro"/>
</dbReference>
<protein>
    <recommendedName>
        <fullName evidence="12">Phosphomannomutase/phosphoglucomutase</fullName>
    </recommendedName>
</protein>
<proteinExistence type="inferred from homology"/>
<dbReference type="SUPFAM" id="SSF53738">
    <property type="entry name" value="Phosphoglucomutase, first 3 domains"/>
    <property type="match status" value="3"/>
</dbReference>
<feature type="domain" description="Alpha-D-phosphohexomutase alpha/beta/alpha" evidence="7">
    <location>
        <begin position="9"/>
        <end position="120"/>
    </location>
</feature>
<feature type="domain" description="Alpha-D-phosphohexomutase alpha/beta/alpha" evidence="8">
    <location>
        <begin position="155"/>
        <end position="254"/>
    </location>
</feature>
<dbReference type="Gene3D" id="3.40.120.10">
    <property type="entry name" value="Alpha-D-Glucose-1,6-Bisphosphate, subunit A, domain 3"/>
    <property type="match status" value="3"/>
</dbReference>
<evidence type="ECO:0000256" key="6">
    <source>
        <dbReference type="ARBA" id="ARBA00023235"/>
    </source>
</evidence>
<dbReference type="InterPro" id="IPR005844">
    <property type="entry name" value="A-D-PHexomutase_a/b/a-I"/>
</dbReference>
<keyword evidence="5" id="KW-0460">Magnesium</keyword>
<gene>
    <name evidence="10" type="ORF">AUJ73_02515</name>
</gene>
<evidence type="ECO:0000256" key="4">
    <source>
        <dbReference type="ARBA" id="ARBA00022723"/>
    </source>
</evidence>
<dbReference type="PANTHER" id="PTHR43771:SF1">
    <property type="entry name" value="PHOSPHOMANNOMUTASE"/>
    <property type="match status" value="1"/>
</dbReference>
<dbReference type="InterPro" id="IPR016055">
    <property type="entry name" value="A-D-PHexomutase_a/b/a-I/II/III"/>
</dbReference>
<evidence type="ECO:0000256" key="3">
    <source>
        <dbReference type="ARBA" id="ARBA00022553"/>
    </source>
</evidence>
<evidence type="ECO:0000256" key="5">
    <source>
        <dbReference type="ARBA" id="ARBA00022842"/>
    </source>
</evidence>
<sequence length="452" mass="50580">MKINIQPGIFRDYDIRGIYPTDINENTFYILGRSIASYTKASEIAVGYDARASSLKLFEALTEGILDQGSNVTNLGLISTEIHYFASGKYHFPCNVIITASHNPAQYNGLKIVTKGVIPLHGSYGLPQIKDLSLKQEFPKVNKKGEIKKLSVIDAWISHALGFVNLSKIKPFKVIVDAGNGVGGISWEKLVGRVPFEIIPLYFEPDGTFPHHLPDPLKKENIRDLQREIIKQHADAGFALDGDADRLFVLDETGTPLTGTVTTAIIAKLLLLKYGPAPVLFNTACGRIVPETITKLGGKPIRVRVGHSFIKEIMKQQKALFAGEHSGHFYFRDNYFAESSLIAGLLILEYLSKFSKPLSRIRDTFDKYPSSGEISFKVKNANKLSKCIGTYYSKAESIDHIDGLSVWFKDWWFNLRASKTEPLLRLNLEADNINLLDEKLKEVKKLIISYNK</sequence>